<reference evidence="3 4" key="1">
    <citation type="submission" date="2024-01" db="EMBL/GenBank/DDBJ databases">
        <title>A telomere-to-telomere, gap-free genome of sweet tea (Lithocarpus litseifolius).</title>
        <authorList>
            <person name="Zhou J."/>
        </authorList>
    </citation>
    <scope>NUCLEOTIDE SEQUENCE [LARGE SCALE GENOMIC DNA]</scope>
    <source>
        <strain evidence="3">Zhou-2022a</strain>
        <tissue evidence="3">Leaf</tissue>
    </source>
</reference>
<evidence type="ECO:0000313" key="3">
    <source>
        <dbReference type="EMBL" id="KAL0001054.1"/>
    </source>
</evidence>
<comment type="caution">
    <text evidence="3">The sequence shown here is derived from an EMBL/GenBank/DDBJ whole genome shotgun (WGS) entry which is preliminary data.</text>
</comment>
<feature type="transmembrane region" description="Helical" evidence="2">
    <location>
        <begin position="258"/>
        <end position="291"/>
    </location>
</feature>
<feature type="compositionally biased region" description="Low complexity" evidence="1">
    <location>
        <begin position="22"/>
        <end position="48"/>
    </location>
</feature>
<feature type="compositionally biased region" description="Polar residues" evidence="1">
    <location>
        <begin position="225"/>
        <end position="239"/>
    </location>
</feature>
<dbReference type="AlphaFoldDB" id="A0AAW2CTC4"/>
<evidence type="ECO:0000256" key="2">
    <source>
        <dbReference type="SAM" id="Phobius"/>
    </source>
</evidence>
<keyword evidence="2" id="KW-0812">Transmembrane</keyword>
<feature type="region of interest" description="Disordered" evidence="1">
    <location>
        <begin position="1"/>
        <end position="48"/>
    </location>
</feature>
<protein>
    <submittedName>
        <fullName evidence="3">Uncharacterized protein</fullName>
    </submittedName>
</protein>
<proteinExistence type="predicted"/>
<dbReference type="InterPro" id="IPR040411">
    <property type="entry name" value="At5g23160-like"/>
</dbReference>
<dbReference type="PANTHER" id="PTHR34379">
    <property type="entry name" value="OS07G0553800 PROTEIN"/>
    <property type="match status" value="1"/>
</dbReference>
<feature type="region of interest" description="Disordered" evidence="1">
    <location>
        <begin position="89"/>
        <end position="116"/>
    </location>
</feature>
<keyword evidence="2" id="KW-1133">Transmembrane helix</keyword>
<name>A0AAW2CTC4_9ROSI</name>
<sequence length="331" mass="37410">MDSLEGRVIINESKSKKKNDDNNNNNNNNKKYSNMNNNNNNNNNTTTTTTKKKKFLLCFKPMTMDGLEDDPVFKYFAVEEKEGMLFPVISKPSMAPDKQEAQEEEEKGGGRRKKGRNAKLSKFLKAVFTGTFLAKKLKERKLGESSFRSETIIAEKGVKTINSVNKDSLKQDDDNLRINSNISSCSRRSSAFTATTVCSSSSSSSTTSNSRSMSQRCNSFESTLTGANSQNEQDNNGSKQRQDKKNNVQRHEKRSCGFYISFCLPLICLLVLIFWGKIFAIFCTSMGFFMVRWSSRCALPEDGIKSSEFDSDEHKKVIMEGLLKRDRAHEL</sequence>
<accession>A0AAW2CTC4</accession>
<evidence type="ECO:0000313" key="4">
    <source>
        <dbReference type="Proteomes" id="UP001459277"/>
    </source>
</evidence>
<dbReference type="Proteomes" id="UP001459277">
    <property type="component" value="Unassembled WGS sequence"/>
</dbReference>
<keyword evidence="4" id="KW-1185">Reference proteome</keyword>
<keyword evidence="2" id="KW-0472">Membrane</keyword>
<evidence type="ECO:0000256" key="1">
    <source>
        <dbReference type="SAM" id="MobiDB-lite"/>
    </source>
</evidence>
<organism evidence="3 4">
    <name type="scientific">Lithocarpus litseifolius</name>
    <dbReference type="NCBI Taxonomy" id="425828"/>
    <lineage>
        <taxon>Eukaryota</taxon>
        <taxon>Viridiplantae</taxon>
        <taxon>Streptophyta</taxon>
        <taxon>Embryophyta</taxon>
        <taxon>Tracheophyta</taxon>
        <taxon>Spermatophyta</taxon>
        <taxon>Magnoliopsida</taxon>
        <taxon>eudicotyledons</taxon>
        <taxon>Gunneridae</taxon>
        <taxon>Pentapetalae</taxon>
        <taxon>rosids</taxon>
        <taxon>fabids</taxon>
        <taxon>Fagales</taxon>
        <taxon>Fagaceae</taxon>
        <taxon>Lithocarpus</taxon>
    </lineage>
</organism>
<dbReference type="PANTHER" id="PTHR34379:SF6">
    <property type="entry name" value="PROTEIN 3F"/>
    <property type="match status" value="1"/>
</dbReference>
<feature type="region of interest" description="Disordered" evidence="1">
    <location>
        <begin position="225"/>
        <end position="247"/>
    </location>
</feature>
<dbReference type="EMBL" id="JAZDWU010000005">
    <property type="protein sequence ID" value="KAL0001054.1"/>
    <property type="molecule type" value="Genomic_DNA"/>
</dbReference>
<gene>
    <name evidence="3" type="ORF">SO802_014835</name>
</gene>